<evidence type="ECO:0000313" key="15">
    <source>
        <dbReference type="Proteomes" id="UP001279553"/>
    </source>
</evidence>
<evidence type="ECO:0000256" key="7">
    <source>
        <dbReference type="ARBA" id="ARBA00022679"/>
    </source>
</evidence>
<comment type="caution">
    <text evidence="14">The sequence shown here is derived from an EMBL/GenBank/DDBJ whole genome shotgun (WGS) entry which is preliminary data.</text>
</comment>
<evidence type="ECO:0000256" key="12">
    <source>
        <dbReference type="ARBA" id="ARBA00029757"/>
    </source>
</evidence>
<keyword evidence="7 13" id="KW-0808">Transferase</keyword>
<dbReference type="InterPro" id="IPR003758">
    <property type="entry name" value="LpxK"/>
</dbReference>
<dbReference type="InterPro" id="IPR027417">
    <property type="entry name" value="P-loop_NTPase"/>
</dbReference>
<dbReference type="NCBIfam" id="TIGR00682">
    <property type="entry name" value="lpxK"/>
    <property type="match status" value="1"/>
</dbReference>
<dbReference type="SUPFAM" id="SSF52540">
    <property type="entry name" value="P-loop containing nucleoside triphosphate hydrolases"/>
    <property type="match status" value="1"/>
</dbReference>
<protein>
    <recommendedName>
        <fullName evidence="4 13">Tetraacyldisaccharide 4'-kinase</fullName>
        <ecNumber evidence="3 13">2.7.1.130</ecNumber>
    </recommendedName>
    <alternativeName>
        <fullName evidence="12 13">Lipid A 4'-kinase</fullName>
    </alternativeName>
</protein>
<keyword evidence="8 13" id="KW-0547">Nucleotide-binding</keyword>
<gene>
    <name evidence="13 14" type="primary">lpxK</name>
    <name evidence="14" type="ORF">SIL87_14860</name>
</gene>
<evidence type="ECO:0000256" key="13">
    <source>
        <dbReference type="HAMAP-Rule" id="MF_00409"/>
    </source>
</evidence>
<proteinExistence type="inferred from homology"/>
<comment type="function">
    <text evidence="1 13">Transfers the gamma-phosphate of ATP to the 4'-position of a tetraacyldisaccharide 1-phosphate intermediate (termed DS-1-P) to form tetraacyldisaccharide 1,4'-bis-phosphate (lipid IVA).</text>
</comment>
<evidence type="ECO:0000256" key="6">
    <source>
        <dbReference type="ARBA" id="ARBA00022556"/>
    </source>
</evidence>
<keyword evidence="15" id="KW-1185">Reference proteome</keyword>
<dbReference type="GO" id="GO:0005886">
    <property type="term" value="C:plasma membrane"/>
    <property type="evidence" value="ECO:0007669"/>
    <property type="project" value="TreeGrafter"/>
</dbReference>
<dbReference type="GO" id="GO:0009244">
    <property type="term" value="P:lipopolysaccharide core region biosynthetic process"/>
    <property type="evidence" value="ECO:0007669"/>
    <property type="project" value="TreeGrafter"/>
</dbReference>
<reference evidence="14 15" key="1">
    <citation type="submission" date="2023-11" db="EMBL/GenBank/DDBJ databases">
        <title>MicrobeMod: A computational toolkit for identifying prokaryotic methylation and restriction-modification with nanopore sequencing.</title>
        <authorList>
            <person name="Crits-Christoph A."/>
            <person name="Kang S.C."/>
            <person name="Lee H."/>
            <person name="Ostrov N."/>
        </authorList>
    </citation>
    <scope>NUCLEOTIDE SEQUENCE [LARGE SCALE GENOMIC DNA]</scope>
    <source>
        <strain evidence="14 15">DSMZ 700</strain>
    </source>
</reference>
<comment type="catalytic activity">
    <reaction evidence="13">
        <text>a lipid A disaccharide + ATP = a lipid IVA + ADP + H(+)</text>
        <dbReference type="Rhea" id="RHEA:67840"/>
        <dbReference type="ChEBI" id="CHEBI:15378"/>
        <dbReference type="ChEBI" id="CHEBI:30616"/>
        <dbReference type="ChEBI" id="CHEBI:176343"/>
        <dbReference type="ChEBI" id="CHEBI:176425"/>
        <dbReference type="ChEBI" id="CHEBI:456216"/>
        <dbReference type="EC" id="2.7.1.130"/>
    </reaction>
</comment>
<dbReference type="HAMAP" id="MF_00409">
    <property type="entry name" value="LpxK"/>
    <property type="match status" value="1"/>
</dbReference>
<comment type="pathway">
    <text evidence="2 13">Glycolipid biosynthesis; lipid IV(A) biosynthesis; lipid IV(A) from (3R)-3-hydroxytetradecanoyl-[acyl-carrier-protein] and UDP-N-acetyl-alpha-D-glucosamine: step 6/6.</text>
</comment>
<keyword evidence="5 13" id="KW-0444">Lipid biosynthesis</keyword>
<keyword evidence="10 13" id="KW-0067">ATP-binding</keyword>
<evidence type="ECO:0000256" key="8">
    <source>
        <dbReference type="ARBA" id="ARBA00022741"/>
    </source>
</evidence>
<keyword evidence="6 13" id="KW-0441">Lipid A biosynthesis</keyword>
<dbReference type="AlphaFoldDB" id="A0AAW9DTR9"/>
<feature type="binding site" evidence="13">
    <location>
        <begin position="50"/>
        <end position="57"/>
    </location>
    <ligand>
        <name>ATP</name>
        <dbReference type="ChEBI" id="CHEBI:30616"/>
    </ligand>
</feature>
<evidence type="ECO:0000256" key="1">
    <source>
        <dbReference type="ARBA" id="ARBA00002274"/>
    </source>
</evidence>
<dbReference type="EC" id="2.7.1.130" evidence="3 13"/>
<sequence length="316" mass="32690">MRPPEFWKHDGVLSRALAPLGAVTSAITARRMARTGFDCGVPVVCIGNAGVGGAGKTILARHVLGIYEARGVLPCALSRGHGGRVNGPALVDPARHSAGDVGDEALLLAATAATIVARDRAAGARLAVAEGARVIVMDDGLQNPGLVKSVTLLTIDGGAGFGNGRLLPAGPLRESVVAAAARCDAAVMIGNDARGARAMLPHTLPVLTARIVVRGPVPLRGRRVVGFAGIGRPDKFFESLAGLGVELVATRGFPDHHRYTVADLARLRGFAAHHRARLATTEKDAVKLPDAFLADCLIIRAGLVFDDPAALNDLLP</sequence>
<evidence type="ECO:0000256" key="11">
    <source>
        <dbReference type="ARBA" id="ARBA00023098"/>
    </source>
</evidence>
<dbReference type="PANTHER" id="PTHR42724">
    <property type="entry name" value="TETRAACYLDISACCHARIDE 4'-KINASE"/>
    <property type="match status" value="1"/>
</dbReference>
<evidence type="ECO:0000313" key="14">
    <source>
        <dbReference type="EMBL" id="MDX5932041.1"/>
    </source>
</evidence>
<dbReference type="Proteomes" id="UP001279553">
    <property type="component" value="Unassembled WGS sequence"/>
</dbReference>
<evidence type="ECO:0000256" key="4">
    <source>
        <dbReference type="ARBA" id="ARBA00016436"/>
    </source>
</evidence>
<keyword evidence="11 13" id="KW-0443">Lipid metabolism</keyword>
<dbReference type="GO" id="GO:0009245">
    <property type="term" value="P:lipid A biosynthetic process"/>
    <property type="evidence" value="ECO:0007669"/>
    <property type="project" value="UniProtKB-UniRule"/>
</dbReference>
<evidence type="ECO:0000256" key="9">
    <source>
        <dbReference type="ARBA" id="ARBA00022777"/>
    </source>
</evidence>
<dbReference type="PANTHER" id="PTHR42724:SF1">
    <property type="entry name" value="TETRAACYLDISACCHARIDE 4'-KINASE, MITOCHONDRIAL-RELATED"/>
    <property type="match status" value="1"/>
</dbReference>
<accession>A0AAW9DTR9</accession>
<name>A0AAW9DTR9_ACIAO</name>
<evidence type="ECO:0000256" key="3">
    <source>
        <dbReference type="ARBA" id="ARBA00012071"/>
    </source>
</evidence>
<organism evidence="14 15">
    <name type="scientific">Acidiphilium acidophilum</name>
    <name type="common">Thiobacillus acidophilus</name>
    <dbReference type="NCBI Taxonomy" id="76588"/>
    <lineage>
        <taxon>Bacteria</taxon>
        <taxon>Pseudomonadati</taxon>
        <taxon>Pseudomonadota</taxon>
        <taxon>Alphaproteobacteria</taxon>
        <taxon>Acetobacterales</taxon>
        <taxon>Acidocellaceae</taxon>
        <taxon>Acidiphilium</taxon>
    </lineage>
</organism>
<dbReference type="EMBL" id="JAWXYB010000018">
    <property type="protein sequence ID" value="MDX5932041.1"/>
    <property type="molecule type" value="Genomic_DNA"/>
</dbReference>
<keyword evidence="9 13" id="KW-0418">Kinase</keyword>
<dbReference type="GO" id="GO:0009029">
    <property type="term" value="F:lipid-A 4'-kinase activity"/>
    <property type="evidence" value="ECO:0007669"/>
    <property type="project" value="UniProtKB-UniRule"/>
</dbReference>
<evidence type="ECO:0000256" key="2">
    <source>
        <dbReference type="ARBA" id="ARBA00004870"/>
    </source>
</evidence>
<comment type="similarity">
    <text evidence="13">Belongs to the LpxK family.</text>
</comment>
<dbReference type="Pfam" id="PF02606">
    <property type="entry name" value="LpxK"/>
    <property type="match status" value="1"/>
</dbReference>
<evidence type="ECO:0000256" key="5">
    <source>
        <dbReference type="ARBA" id="ARBA00022516"/>
    </source>
</evidence>
<dbReference type="RefSeq" id="WP_319614891.1">
    <property type="nucleotide sequence ID" value="NZ_JAWXYB010000018.1"/>
</dbReference>
<dbReference type="GO" id="GO:0005524">
    <property type="term" value="F:ATP binding"/>
    <property type="evidence" value="ECO:0007669"/>
    <property type="project" value="UniProtKB-UniRule"/>
</dbReference>
<evidence type="ECO:0000256" key="10">
    <source>
        <dbReference type="ARBA" id="ARBA00022840"/>
    </source>
</evidence>